<evidence type="ECO:0000313" key="3">
    <source>
        <dbReference type="EMBL" id="MFD2069321.1"/>
    </source>
</evidence>
<dbReference type="InterPro" id="IPR012347">
    <property type="entry name" value="Ferritin-like"/>
</dbReference>
<dbReference type="Gene3D" id="1.20.1260.10">
    <property type="match status" value="1"/>
</dbReference>
<organism evidence="3 4">
    <name type="scientific">Pontibacter silvestris</name>
    <dbReference type="NCBI Taxonomy" id="2305183"/>
    <lineage>
        <taxon>Bacteria</taxon>
        <taxon>Pseudomonadati</taxon>
        <taxon>Bacteroidota</taxon>
        <taxon>Cytophagia</taxon>
        <taxon>Cytophagales</taxon>
        <taxon>Hymenobacteraceae</taxon>
        <taxon>Pontibacter</taxon>
    </lineage>
</organism>
<dbReference type="EMBL" id="JBHUHV010000059">
    <property type="protein sequence ID" value="MFD2069321.1"/>
    <property type="molecule type" value="Genomic_DNA"/>
</dbReference>
<protein>
    <submittedName>
        <fullName evidence="3">DUF4142 domain-containing protein</fullName>
    </submittedName>
</protein>
<feature type="chain" id="PRO_5046833638" evidence="1">
    <location>
        <begin position="23"/>
        <end position="187"/>
    </location>
</feature>
<sequence>MMYHKQLTSAFGAILLLMLAVACSGPSEKQSTSGEEPPASTANLAFWDYAASTNMLQAQLGQIASEKAQSKPLRKIGEEEEDFNNKALQKLKRLVRKQPHIQLPDSLGGADQEIVYEFRSLQDTEFNSRYRSFLVSSHESQLAWYEDALRDFKDPALRRWVYGMQEHLREQLQEIAKTDSTQVQVSE</sequence>
<name>A0ABW4X596_9BACT</name>
<keyword evidence="4" id="KW-1185">Reference proteome</keyword>
<accession>A0ABW4X596</accession>
<dbReference type="Proteomes" id="UP001597369">
    <property type="component" value="Unassembled WGS sequence"/>
</dbReference>
<evidence type="ECO:0000259" key="2">
    <source>
        <dbReference type="Pfam" id="PF13628"/>
    </source>
</evidence>
<dbReference type="PROSITE" id="PS51257">
    <property type="entry name" value="PROKAR_LIPOPROTEIN"/>
    <property type="match status" value="1"/>
</dbReference>
<dbReference type="RefSeq" id="WP_229961286.1">
    <property type="nucleotide sequence ID" value="NZ_JAJJWI010000011.1"/>
</dbReference>
<dbReference type="Pfam" id="PF13628">
    <property type="entry name" value="DUF4142"/>
    <property type="match status" value="1"/>
</dbReference>
<gene>
    <name evidence="3" type="ORF">ACFSKU_20730</name>
</gene>
<dbReference type="InterPro" id="IPR025419">
    <property type="entry name" value="DUF4142"/>
</dbReference>
<evidence type="ECO:0000313" key="4">
    <source>
        <dbReference type="Proteomes" id="UP001597369"/>
    </source>
</evidence>
<keyword evidence="1" id="KW-0732">Signal</keyword>
<feature type="domain" description="DUF4142" evidence="2">
    <location>
        <begin position="45"/>
        <end position="175"/>
    </location>
</feature>
<feature type="signal peptide" evidence="1">
    <location>
        <begin position="1"/>
        <end position="22"/>
    </location>
</feature>
<comment type="caution">
    <text evidence="3">The sequence shown here is derived from an EMBL/GenBank/DDBJ whole genome shotgun (WGS) entry which is preliminary data.</text>
</comment>
<proteinExistence type="predicted"/>
<evidence type="ECO:0000256" key="1">
    <source>
        <dbReference type="SAM" id="SignalP"/>
    </source>
</evidence>
<reference evidence="4" key="1">
    <citation type="journal article" date="2019" name="Int. J. Syst. Evol. Microbiol.">
        <title>The Global Catalogue of Microorganisms (GCM) 10K type strain sequencing project: providing services to taxonomists for standard genome sequencing and annotation.</title>
        <authorList>
            <consortium name="The Broad Institute Genomics Platform"/>
            <consortium name="The Broad Institute Genome Sequencing Center for Infectious Disease"/>
            <person name="Wu L."/>
            <person name="Ma J."/>
        </authorList>
    </citation>
    <scope>NUCLEOTIDE SEQUENCE [LARGE SCALE GENOMIC DNA]</scope>
    <source>
        <strain evidence="4">JCM 16545</strain>
    </source>
</reference>